<organism evidence="9 10">
    <name type="scientific">Beauveria bassiana</name>
    <name type="common">White muscardine disease fungus</name>
    <name type="synonym">Tritirachium shiotae</name>
    <dbReference type="NCBI Taxonomy" id="176275"/>
    <lineage>
        <taxon>Eukaryota</taxon>
        <taxon>Fungi</taxon>
        <taxon>Dikarya</taxon>
        <taxon>Ascomycota</taxon>
        <taxon>Pezizomycotina</taxon>
        <taxon>Sordariomycetes</taxon>
        <taxon>Hypocreomycetidae</taxon>
        <taxon>Hypocreales</taxon>
        <taxon>Cordycipitaceae</taxon>
        <taxon>Beauveria</taxon>
    </lineage>
</organism>
<dbReference type="PANTHER" id="PTHR12560">
    <property type="entry name" value="LONGEVITY ASSURANCE FACTOR 1 LAG1"/>
    <property type="match status" value="1"/>
</dbReference>
<evidence type="ECO:0000256" key="1">
    <source>
        <dbReference type="ARBA" id="ARBA00004141"/>
    </source>
</evidence>
<keyword evidence="5 6" id="KW-0472">Membrane</keyword>
<evidence type="ECO:0000256" key="6">
    <source>
        <dbReference type="PROSITE-ProRule" id="PRU00205"/>
    </source>
</evidence>
<evidence type="ECO:0000313" key="9">
    <source>
        <dbReference type="EMBL" id="PQK15788.1"/>
    </source>
</evidence>
<dbReference type="Pfam" id="PF03798">
    <property type="entry name" value="TRAM_LAG1_CLN8"/>
    <property type="match status" value="1"/>
</dbReference>
<dbReference type="GO" id="GO:0016020">
    <property type="term" value="C:membrane"/>
    <property type="evidence" value="ECO:0007669"/>
    <property type="project" value="UniProtKB-SubCell"/>
</dbReference>
<name>A0A2S7YHX0_BEABA</name>
<evidence type="ECO:0000256" key="7">
    <source>
        <dbReference type="SAM" id="Phobius"/>
    </source>
</evidence>
<dbReference type="PIRSF" id="PIRSF005225">
    <property type="entry name" value="LAG1_LAC1"/>
    <property type="match status" value="1"/>
</dbReference>
<dbReference type="PROSITE" id="PS50922">
    <property type="entry name" value="TLC"/>
    <property type="match status" value="1"/>
</dbReference>
<reference evidence="9 10" key="1">
    <citation type="submission" date="2016-07" db="EMBL/GenBank/DDBJ databases">
        <title>Comparative genomics of the entomopathogenic fungus Beauveria bassiana.</title>
        <authorList>
            <person name="Valero Jimenez C.A."/>
            <person name="Zwaan B.J."/>
            <person name="Van Kan J.A."/>
            <person name="Takken W."/>
            <person name="Debets A.J."/>
            <person name="Schoustra S.E."/>
            <person name="Koenraadt C.J."/>
        </authorList>
    </citation>
    <scope>NUCLEOTIDE SEQUENCE [LARGE SCALE GENOMIC DNA]</scope>
    <source>
        <strain evidence="9 10">ARSEF 8028</strain>
    </source>
</reference>
<comment type="subcellular location">
    <subcellularLocation>
        <location evidence="1">Membrane</location>
        <topology evidence="1">Multi-pass membrane protein</topology>
    </subcellularLocation>
</comment>
<evidence type="ECO:0000256" key="5">
    <source>
        <dbReference type="ARBA" id="ARBA00023136"/>
    </source>
</evidence>
<dbReference type="GO" id="GO:0050291">
    <property type="term" value="F:sphingosine N-acyltransferase activity"/>
    <property type="evidence" value="ECO:0007669"/>
    <property type="project" value="InterPro"/>
</dbReference>
<dbReference type="OrthoDB" id="4868463at2759"/>
<dbReference type="EMBL" id="JRHA01000006">
    <property type="protein sequence ID" value="PQK15788.1"/>
    <property type="molecule type" value="Genomic_DNA"/>
</dbReference>
<keyword evidence="4 7" id="KW-1133">Transmembrane helix</keyword>
<dbReference type="InterPro" id="IPR006634">
    <property type="entry name" value="TLC-dom"/>
</dbReference>
<evidence type="ECO:0000256" key="4">
    <source>
        <dbReference type="ARBA" id="ARBA00022989"/>
    </source>
</evidence>
<dbReference type="PANTHER" id="PTHR12560:SF0">
    <property type="entry name" value="LD18904P"/>
    <property type="match status" value="1"/>
</dbReference>
<dbReference type="GO" id="GO:0046513">
    <property type="term" value="P:ceramide biosynthetic process"/>
    <property type="evidence" value="ECO:0007669"/>
    <property type="project" value="InterPro"/>
</dbReference>
<comment type="similarity">
    <text evidence="2">Belongs to the sphingosine N-acyltransferase family.</text>
</comment>
<accession>A0A2S7YHX0</accession>
<protein>
    <recommendedName>
        <fullName evidence="8">TLC domain-containing protein</fullName>
    </recommendedName>
</protein>
<proteinExistence type="inferred from homology"/>
<sequence length="215" mass="24801">MKAYILGQWSIWIQQFLVINMEERRKDHWQMLTHHLVTSTLLAYCYAYHQTRVGSVILVLLDVIDLFLPLAKCLKHLGFGVICDVILADLLSPGSSHAMASTFLHAGASMFDLPRILKEACYCVSADNLQGPFTVPTSGWSHLLEPFRDPKGVVCFNNNIMYAFLSFLLFLRVMMIIWFMFVVKIDMRMFRGKVAEDVRKQQRGRRIGGRERGRR</sequence>
<evidence type="ECO:0000256" key="3">
    <source>
        <dbReference type="ARBA" id="ARBA00022692"/>
    </source>
</evidence>
<comment type="caution">
    <text evidence="9">The sequence shown here is derived from an EMBL/GenBank/DDBJ whole genome shotgun (WGS) entry which is preliminary data.</text>
</comment>
<dbReference type="AlphaFoldDB" id="A0A2S7YHX0"/>
<evidence type="ECO:0000259" key="8">
    <source>
        <dbReference type="PROSITE" id="PS50922"/>
    </source>
</evidence>
<gene>
    <name evidence="9" type="ORF">BB8028_0006g01100</name>
</gene>
<dbReference type="InterPro" id="IPR016439">
    <property type="entry name" value="Lag1/Lac1-like"/>
</dbReference>
<feature type="transmembrane region" description="Helical" evidence="7">
    <location>
        <begin position="160"/>
        <end position="183"/>
    </location>
</feature>
<evidence type="ECO:0000313" key="10">
    <source>
        <dbReference type="Proteomes" id="UP000237441"/>
    </source>
</evidence>
<dbReference type="Proteomes" id="UP000237441">
    <property type="component" value="Unassembled WGS sequence"/>
</dbReference>
<feature type="domain" description="TLC" evidence="8">
    <location>
        <begin position="1"/>
        <end position="191"/>
    </location>
</feature>
<evidence type="ECO:0000256" key="2">
    <source>
        <dbReference type="ARBA" id="ARBA00009808"/>
    </source>
</evidence>
<keyword evidence="3 6" id="KW-0812">Transmembrane</keyword>